<gene>
    <name evidence="4" type="ORF">BOTBODRAFT_36486</name>
</gene>
<dbReference type="OrthoDB" id="3362711at2759"/>
<reference evidence="5" key="1">
    <citation type="journal article" date="2014" name="Proc. Natl. Acad. Sci. U.S.A.">
        <title>Extensive sampling of basidiomycete genomes demonstrates inadequacy of the white-rot/brown-rot paradigm for wood decay fungi.</title>
        <authorList>
            <person name="Riley R."/>
            <person name="Salamov A.A."/>
            <person name="Brown D.W."/>
            <person name="Nagy L.G."/>
            <person name="Floudas D."/>
            <person name="Held B.W."/>
            <person name="Levasseur A."/>
            <person name="Lombard V."/>
            <person name="Morin E."/>
            <person name="Otillar R."/>
            <person name="Lindquist E.A."/>
            <person name="Sun H."/>
            <person name="LaButti K.M."/>
            <person name="Schmutz J."/>
            <person name="Jabbour D."/>
            <person name="Luo H."/>
            <person name="Baker S.E."/>
            <person name="Pisabarro A.G."/>
            <person name="Walton J.D."/>
            <person name="Blanchette R.A."/>
            <person name="Henrissat B."/>
            <person name="Martin F."/>
            <person name="Cullen D."/>
            <person name="Hibbett D.S."/>
            <person name="Grigoriev I.V."/>
        </authorList>
    </citation>
    <scope>NUCLEOTIDE SEQUENCE [LARGE SCALE GENOMIC DNA]</scope>
    <source>
        <strain evidence="5">FD-172 SS1</strain>
    </source>
</reference>
<protein>
    <submittedName>
        <fullName evidence="4">Uncharacterized protein</fullName>
    </submittedName>
</protein>
<dbReference type="InParanoid" id="A0A067MF37"/>
<evidence type="ECO:0000256" key="3">
    <source>
        <dbReference type="SAM" id="SignalP"/>
    </source>
</evidence>
<dbReference type="EMBL" id="KL198070">
    <property type="protein sequence ID" value="KDQ10211.1"/>
    <property type="molecule type" value="Genomic_DNA"/>
</dbReference>
<keyword evidence="5" id="KW-1185">Reference proteome</keyword>
<organism evidence="4 5">
    <name type="scientific">Botryobasidium botryosum (strain FD-172 SS1)</name>
    <dbReference type="NCBI Taxonomy" id="930990"/>
    <lineage>
        <taxon>Eukaryota</taxon>
        <taxon>Fungi</taxon>
        <taxon>Dikarya</taxon>
        <taxon>Basidiomycota</taxon>
        <taxon>Agaricomycotina</taxon>
        <taxon>Agaricomycetes</taxon>
        <taxon>Cantharellales</taxon>
        <taxon>Botryobasidiaceae</taxon>
        <taxon>Botryobasidium</taxon>
    </lineage>
</organism>
<evidence type="ECO:0000256" key="2">
    <source>
        <dbReference type="SAM" id="Phobius"/>
    </source>
</evidence>
<proteinExistence type="predicted"/>
<evidence type="ECO:0000313" key="5">
    <source>
        <dbReference type="Proteomes" id="UP000027195"/>
    </source>
</evidence>
<feature type="region of interest" description="Disordered" evidence="1">
    <location>
        <begin position="325"/>
        <end position="416"/>
    </location>
</feature>
<feature type="transmembrane region" description="Helical" evidence="2">
    <location>
        <begin position="209"/>
        <end position="233"/>
    </location>
</feature>
<name>A0A067MF37_BOTB1</name>
<keyword evidence="2" id="KW-1133">Transmembrane helix</keyword>
<feature type="region of interest" description="Disordered" evidence="1">
    <location>
        <begin position="291"/>
        <end position="311"/>
    </location>
</feature>
<keyword evidence="2" id="KW-0472">Membrane</keyword>
<feature type="compositionally biased region" description="Acidic residues" evidence="1">
    <location>
        <begin position="402"/>
        <end position="416"/>
    </location>
</feature>
<feature type="compositionally biased region" description="Polar residues" evidence="1">
    <location>
        <begin position="340"/>
        <end position="350"/>
    </location>
</feature>
<feature type="compositionally biased region" description="Polar residues" evidence="1">
    <location>
        <begin position="378"/>
        <end position="396"/>
    </location>
</feature>
<keyword evidence="3" id="KW-0732">Signal</keyword>
<accession>A0A067MF37</accession>
<keyword evidence="2" id="KW-0812">Transmembrane</keyword>
<feature type="chain" id="PRO_5001645517" evidence="3">
    <location>
        <begin position="28"/>
        <end position="416"/>
    </location>
</feature>
<dbReference type="Proteomes" id="UP000027195">
    <property type="component" value="Unassembled WGS sequence"/>
</dbReference>
<sequence length="416" mass="43786">MQDLQALAAALIVLIQVVSHGPVFVVAQTTSVVCSNTFAWMSNSRGQNPCLIAAYLLGQCNSGQWAVNPITDGSPYNSPNATTASSCQCSSVTYNLLSACEVCQIVQPVSWTDWNASCAAHPVPLKNWPLAIPAGTLIPAWAYLDPTTMSDDTFDPSVAIGSLSAPESGVLTSTIPSATISTTSTPLVVLPTASSHIGNDGVNNKVGSIVGGVVGGIAGLGLLSVTVVIMLYCHQTRNRQPSLETPPLETDKTVLNTPGTTVAQLSHTPAPSDAGASPTSLPLRFSRIDTQFSGVPDSLSPRGPTQQESDYDVPLNVVTPHTVLNHTQNQYNGVRDAGGRNTQNWGQPSQEPRLPPIGPMSAIPPLDLSDTHLPRQRAASSNVNSYPDTTRTTSPGPNVYNPDEDEDDEDDLPMVS</sequence>
<feature type="signal peptide" evidence="3">
    <location>
        <begin position="1"/>
        <end position="27"/>
    </location>
</feature>
<evidence type="ECO:0000256" key="1">
    <source>
        <dbReference type="SAM" id="MobiDB-lite"/>
    </source>
</evidence>
<dbReference type="HOGENOM" id="CLU_053888_2_0_1"/>
<dbReference type="STRING" id="930990.A0A067MF37"/>
<evidence type="ECO:0000313" key="4">
    <source>
        <dbReference type="EMBL" id="KDQ10211.1"/>
    </source>
</evidence>
<dbReference type="AlphaFoldDB" id="A0A067MF37"/>